<dbReference type="EMBL" id="PNCK01000016">
    <property type="protein sequence ID" value="TMP45708.1"/>
    <property type="molecule type" value="Genomic_DNA"/>
</dbReference>
<dbReference type="PANTHER" id="PTHR43685:SF2">
    <property type="entry name" value="GLYCOSYLTRANSFERASE 2-LIKE DOMAIN-CONTAINING PROTEIN"/>
    <property type="match status" value="1"/>
</dbReference>
<evidence type="ECO:0000313" key="4">
    <source>
        <dbReference type="Proteomes" id="UP000305730"/>
    </source>
</evidence>
<protein>
    <recommendedName>
        <fullName evidence="1">Glycosyltransferase 2-like domain-containing protein</fullName>
    </recommendedName>
</protein>
<dbReference type="AlphaFoldDB" id="A0A5S3XPH2"/>
<dbReference type="OrthoDB" id="9802649at2"/>
<dbReference type="Pfam" id="PF00535">
    <property type="entry name" value="Glycos_transf_2"/>
    <property type="match status" value="1"/>
</dbReference>
<dbReference type="Proteomes" id="UP000305730">
    <property type="component" value="Unassembled WGS sequence"/>
</dbReference>
<evidence type="ECO:0000313" key="2">
    <source>
        <dbReference type="EMBL" id="TMP45708.1"/>
    </source>
</evidence>
<reference evidence="3" key="3">
    <citation type="submission" date="2019-09" db="EMBL/GenBank/DDBJ databases">
        <title>Co-occurence of chitin degradation, pigmentation and bioactivity in marine Pseudoalteromonas.</title>
        <authorList>
            <person name="Sonnenschein E.C."/>
            <person name="Bech P.K."/>
        </authorList>
    </citation>
    <scope>NUCLEOTIDE SEQUENCE</scope>
    <source>
        <strain evidence="3">S2231</strain>
    </source>
</reference>
<evidence type="ECO:0000313" key="3">
    <source>
        <dbReference type="EMBL" id="TMP59087.1"/>
    </source>
</evidence>
<dbReference type="Proteomes" id="UP000307706">
    <property type="component" value="Unassembled WGS sequence"/>
</dbReference>
<accession>A0A5S3XPH2</accession>
<proteinExistence type="predicted"/>
<reference evidence="3 5" key="1">
    <citation type="submission" date="2017-12" db="EMBL/GenBank/DDBJ databases">
        <authorList>
            <person name="Paulsen S."/>
            <person name="Gram L.K."/>
        </authorList>
    </citation>
    <scope>NUCLEOTIDE SEQUENCE [LARGE SCALE GENOMIC DNA]</scope>
    <source>
        <strain evidence="3 5">S2231</strain>
        <strain evidence="2">S2233</strain>
    </source>
</reference>
<dbReference type="InterPro" id="IPR050834">
    <property type="entry name" value="Glycosyltransf_2"/>
</dbReference>
<reference evidence="4 5" key="2">
    <citation type="submission" date="2019-06" db="EMBL/GenBank/DDBJ databases">
        <title>Co-occurence of chitin degradation, pigmentation and bioactivity in marine Pseudoalteromonas.</title>
        <authorList>
            <person name="Sonnenschein E.C."/>
            <person name="Bech P.K."/>
        </authorList>
    </citation>
    <scope>NUCLEOTIDE SEQUENCE [LARGE SCALE GENOMIC DNA]</scope>
    <source>
        <strain evidence="5">S2231</strain>
        <strain evidence="2 4">S2233</strain>
    </source>
</reference>
<dbReference type="RefSeq" id="WP_138595101.1">
    <property type="nucleotide sequence ID" value="NZ_PNCK01000016.1"/>
</dbReference>
<dbReference type="InterPro" id="IPR029044">
    <property type="entry name" value="Nucleotide-diphossugar_trans"/>
</dbReference>
<dbReference type="SUPFAM" id="SSF53448">
    <property type="entry name" value="Nucleotide-diphospho-sugar transferases"/>
    <property type="match status" value="1"/>
</dbReference>
<evidence type="ECO:0000259" key="1">
    <source>
        <dbReference type="Pfam" id="PF00535"/>
    </source>
</evidence>
<dbReference type="CDD" id="cd00761">
    <property type="entry name" value="Glyco_tranf_GTA_type"/>
    <property type="match status" value="1"/>
</dbReference>
<name>A0A5S3XPH2_9GAMM</name>
<evidence type="ECO:0000313" key="5">
    <source>
        <dbReference type="Proteomes" id="UP000307706"/>
    </source>
</evidence>
<dbReference type="PANTHER" id="PTHR43685">
    <property type="entry name" value="GLYCOSYLTRANSFERASE"/>
    <property type="match status" value="1"/>
</dbReference>
<keyword evidence="4" id="KW-1185">Reference proteome</keyword>
<comment type="caution">
    <text evidence="3">The sequence shown here is derived from an EMBL/GenBank/DDBJ whole genome shotgun (WGS) entry which is preliminary data.</text>
</comment>
<gene>
    <name evidence="3" type="ORF">CWB96_11020</name>
    <name evidence="2" type="ORF">CWB97_03665</name>
</gene>
<sequence>MDISVVIPLYNKAAFIERAVRSVLSQSVPVAEVIIVDDGSTDNGAELVTALNNKKVTLHSQLNNGVSSARNIGVSLCSSPFVAFLDADDYWHEHFIAEIKALNNAQPDAKLLCTGYEFSTQHSRAKAVNTFMSEQYGILPDYFAACSLQDLPITSSSVCIEKDSLLDIGGFPEDLSLGEDQVVWAKMACKWPVAYAKRVSAVYDLAASISEKPQVDYVKPSPHLKAFEQLLVQGGVPSKMRHTLEYLMHLTVMSSVKRNLLKGRKKEAFNLLVHAPLLQWDWYRAFAFLLVPLPNRCTRWLLSSNKLRRFNNN</sequence>
<organism evidence="3 5">
    <name type="scientific">Pseudoalteromonas citrea</name>
    <dbReference type="NCBI Taxonomy" id="43655"/>
    <lineage>
        <taxon>Bacteria</taxon>
        <taxon>Pseudomonadati</taxon>
        <taxon>Pseudomonadota</taxon>
        <taxon>Gammaproteobacteria</taxon>
        <taxon>Alteromonadales</taxon>
        <taxon>Pseudoalteromonadaceae</taxon>
        <taxon>Pseudoalteromonas</taxon>
    </lineage>
</organism>
<dbReference type="Gene3D" id="3.90.550.10">
    <property type="entry name" value="Spore Coat Polysaccharide Biosynthesis Protein SpsA, Chain A"/>
    <property type="match status" value="1"/>
</dbReference>
<feature type="domain" description="Glycosyltransferase 2-like" evidence="1">
    <location>
        <begin position="4"/>
        <end position="99"/>
    </location>
</feature>
<dbReference type="InterPro" id="IPR001173">
    <property type="entry name" value="Glyco_trans_2-like"/>
</dbReference>
<dbReference type="EMBL" id="PNCL01000050">
    <property type="protein sequence ID" value="TMP59087.1"/>
    <property type="molecule type" value="Genomic_DNA"/>
</dbReference>